<feature type="region of interest" description="Disordered" evidence="1">
    <location>
        <begin position="95"/>
        <end position="136"/>
    </location>
</feature>
<dbReference type="SUPFAM" id="SSF46785">
    <property type="entry name" value="Winged helix' DNA-binding domain"/>
    <property type="match status" value="1"/>
</dbReference>
<dbReference type="PANTHER" id="PTHR33164">
    <property type="entry name" value="TRANSCRIPTIONAL REGULATOR, MARR FAMILY"/>
    <property type="match status" value="1"/>
</dbReference>
<organism evidence="3 4">
    <name type="scientific">Nocardiopsis coralli</name>
    <dbReference type="NCBI Taxonomy" id="2772213"/>
    <lineage>
        <taxon>Bacteria</taxon>
        <taxon>Bacillati</taxon>
        <taxon>Actinomycetota</taxon>
        <taxon>Actinomycetes</taxon>
        <taxon>Streptosporangiales</taxon>
        <taxon>Nocardiopsidaceae</taxon>
        <taxon>Nocardiopsis</taxon>
    </lineage>
</organism>
<feature type="compositionally biased region" description="Low complexity" evidence="1">
    <location>
        <begin position="107"/>
        <end position="116"/>
    </location>
</feature>
<dbReference type="InterPro" id="IPR036390">
    <property type="entry name" value="WH_DNA-bd_sf"/>
</dbReference>
<accession>A0ABR9P2K8</accession>
<dbReference type="Proteomes" id="UP000806528">
    <property type="component" value="Unassembled WGS sequence"/>
</dbReference>
<sequence length="172" mass="18763">MDDAEGTARHGHGGRRAELYDAIRDDGQELAASLIQLLHAAAETSHLNPTDFQCLVLLRLGEPLSPGEIAARLKLATGTVTSVVDRLERQGLVQRDRHPDDRRRVVVRPVDPPAGDGDADGPEGPGGPGILPGFREPMMDLHERYSEAELETIADWLHRVGGVLRTFADRAR</sequence>
<reference evidence="3 4" key="1">
    <citation type="submission" date="2020-09" db="EMBL/GenBank/DDBJ databases">
        <title>Diversity and distribution of actinomycetes associated with coral in the coast of Hainan.</title>
        <authorList>
            <person name="Li F."/>
        </authorList>
    </citation>
    <scope>NUCLEOTIDE SEQUENCE [LARGE SCALE GENOMIC DNA]</scope>
    <source>
        <strain evidence="3 4">HNM0947</strain>
    </source>
</reference>
<evidence type="ECO:0000259" key="2">
    <source>
        <dbReference type="PROSITE" id="PS50995"/>
    </source>
</evidence>
<dbReference type="Pfam" id="PF01047">
    <property type="entry name" value="MarR"/>
    <property type="match status" value="1"/>
</dbReference>
<dbReference type="InterPro" id="IPR039422">
    <property type="entry name" value="MarR/SlyA-like"/>
</dbReference>
<feature type="domain" description="HTH marR-type" evidence="2">
    <location>
        <begin position="16"/>
        <end position="162"/>
    </location>
</feature>
<feature type="compositionally biased region" description="Basic and acidic residues" evidence="1">
    <location>
        <begin position="95"/>
        <end position="104"/>
    </location>
</feature>
<dbReference type="SMART" id="SM00347">
    <property type="entry name" value="HTH_MARR"/>
    <property type="match status" value="1"/>
</dbReference>
<dbReference type="InterPro" id="IPR000835">
    <property type="entry name" value="HTH_MarR-typ"/>
</dbReference>
<proteinExistence type="predicted"/>
<dbReference type="EMBL" id="JADBGI010000003">
    <property type="protein sequence ID" value="MBE2998064.1"/>
    <property type="molecule type" value="Genomic_DNA"/>
</dbReference>
<comment type="caution">
    <text evidence="3">The sequence shown here is derived from an EMBL/GenBank/DDBJ whole genome shotgun (WGS) entry which is preliminary data.</text>
</comment>
<dbReference type="PROSITE" id="PS50995">
    <property type="entry name" value="HTH_MARR_2"/>
    <property type="match status" value="1"/>
</dbReference>
<name>A0ABR9P2K8_9ACTN</name>
<keyword evidence="4" id="KW-1185">Reference proteome</keyword>
<evidence type="ECO:0000256" key="1">
    <source>
        <dbReference type="SAM" id="MobiDB-lite"/>
    </source>
</evidence>
<dbReference type="RefSeq" id="WP_193120693.1">
    <property type="nucleotide sequence ID" value="NZ_JADBGI010000003.1"/>
</dbReference>
<dbReference type="PANTHER" id="PTHR33164:SF106">
    <property type="entry name" value="TRANSCRIPTIONAL REGULATORY PROTEIN"/>
    <property type="match status" value="1"/>
</dbReference>
<dbReference type="InterPro" id="IPR036388">
    <property type="entry name" value="WH-like_DNA-bd_sf"/>
</dbReference>
<evidence type="ECO:0000313" key="4">
    <source>
        <dbReference type="Proteomes" id="UP000806528"/>
    </source>
</evidence>
<gene>
    <name evidence="3" type="ORF">IDM40_04995</name>
</gene>
<protein>
    <submittedName>
        <fullName evidence="3">MarR family transcriptional regulator</fullName>
    </submittedName>
</protein>
<dbReference type="Gene3D" id="1.10.10.10">
    <property type="entry name" value="Winged helix-like DNA-binding domain superfamily/Winged helix DNA-binding domain"/>
    <property type="match status" value="1"/>
</dbReference>
<evidence type="ECO:0000313" key="3">
    <source>
        <dbReference type="EMBL" id="MBE2998064.1"/>
    </source>
</evidence>